<dbReference type="AlphaFoldDB" id="E9HB21"/>
<dbReference type="KEGG" id="dpx:DAPPUDRAFT_256291"/>
<organism evidence="1 2">
    <name type="scientific">Daphnia pulex</name>
    <name type="common">Water flea</name>
    <dbReference type="NCBI Taxonomy" id="6669"/>
    <lineage>
        <taxon>Eukaryota</taxon>
        <taxon>Metazoa</taxon>
        <taxon>Ecdysozoa</taxon>
        <taxon>Arthropoda</taxon>
        <taxon>Crustacea</taxon>
        <taxon>Branchiopoda</taxon>
        <taxon>Diplostraca</taxon>
        <taxon>Cladocera</taxon>
        <taxon>Anomopoda</taxon>
        <taxon>Daphniidae</taxon>
        <taxon>Daphnia</taxon>
    </lineage>
</organism>
<dbReference type="Proteomes" id="UP000000305">
    <property type="component" value="Unassembled WGS sequence"/>
</dbReference>
<keyword evidence="2" id="KW-1185">Reference proteome</keyword>
<name>E9HB21_DAPPU</name>
<dbReference type="HOGENOM" id="CLU_2471365_0_0_1"/>
<reference evidence="1 2" key="1">
    <citation type="journal article" date="2011" name="Science">
        <title>The ecoresponsive genome of Daphnia pulex.</title>
        <authorList>
            <person name="Colbourne J.K."/>
            <person name="Pfrender M.E."/>
            <person name="Gilbert D."/>
            <person name="Thomas W.K."/>
            <person name="Tucker A."/>
            <person name="Oakley T.H."/>
            <person name="Tokishita S."/>
            <person name="Aerts A."/>
            <person name="Arnold G.J."/>
            <person name="Basu M.K."/>
            <person name="Bauer D.J."/>
            <person name="Caceres C.E."/>
            <person name="Carmel L."/>
            <person name="Casola C."/>
            <person name="Choi J.H."/>
            <person name="Detter J.C."/>
            <person name="Dong Q."/>
            <person name="Dusheyko S."/>
            <person name="Eads B.D."/>
            <person name="Frohlich T."/>
            <person name="Geiler-Samerotte K.A."/>
            <person name="Gerlach D."/>
            <person name="Hatcher P."/>
            <person name="Jogdeo S."/>
            <person name="Krijgsveld J."/>
            <person name="Kriventseva E.V."/>
            <person name="Kultz D."/>
            <person name="Laforsch C."/>
            <person name="Lindquist E."/>
            <person name="Lopez J."/>
            <person name="Manak J.R."/>
            <person name="Muller J."/>
            <person name="Pangilinan J."/>
            <person name="Patwardhan R.P."/>
            <person name="Pitluck S."/>
            <person name="Pritham E.J."/>
            <person name="Rechtsteiner A."/>
            <person name="Rho M."/>
            <person name="Rogozin I.B."/>
            <person name="Sakarya O."/>
            <person name="Salamov A."/>
            <person name="Schaack S."/>
            <person name="Shapiro H."/>
            <person name="Shiga Y."/>
            <person name="Skalitzky C."/>
            <person name="Smith Z."/>
            <person name="Souvorov A."/>
            <person name="Sung W."/>
            <person name="Tang Z."/>
            <person name="Tsuchiya D."/>
            <person name="Tu H."/>
            <person name="Vos H."/>
            <person name="Wang M."/>
            <person name="Wolf Y.I."/>
            <person name="Yamagata H."/>
            <person name="Yamada T."/>
            <person name="Ye Y."/>
            <person name="Shaw J.R."/>
            <person name="Andrews J."/>
            <person name="Crease T.J."/>
            <person name="Tang H."/>
            <person name="Lucas S.M."/>
            <person name="Robertson H.M."/>
            <person name="Bork P."/>
            <person name="Koonin E.V."/>
            <person name="Zdobnov E.M."/>
            <person name="Grigoriev I.V."/>
            <person name="Lynch M."/>
            <person name="Boore J.L."/>
        </authorList>
    </citation>
    <scope>NUCLEOTIDE SEQUENCE [LARGE SCALE GENOMIC DNA]</scope>
</reference>
<sequence>MAETKHEAEKHRVFVYSVLNKAGWILETRKSDEEGDASQIKEYLGFIIDTSSMAVRLGVPKKHQVWETISYGCKALFGGLKRRAYFEE</sequence>
<dbReference type="InParanoid" id="E9HB21"/>
<gene>
    <name evidence="1" type="ORF">DAPPUDRAFT_256291</name>
</gene>
<proteinExistence type="predicted"/>
<accession>E9HB21</accession>
<protein>
    <submittedName>
        <fullName evidence="1">Uncharacterized protein</fullName>
    </submittedName>
</protein>
<dbReference type="EMBL" id="GL732614">
    <property type="protein sequence ID" value="EFX71044.1"/>
    <property type="molecule type" value="Genomic_DNA"/>
</dbReference>
<evidence type="ECO:0000313" key="1">
    <source>
        <dbReference type="EMBL" id="EFX71044.1"/>
    </source>
</evidence>
<evidence type="ECO:0000313" key="2">
    <source>
        <dbReference type="Proteomes" id="UP000000305"/>
    </source>
</evidence>